<dbReference type="EMBL" id="ML977156">
    <property type="protein sequence ID" value="KAF1986544.1"/>
    <property type="molecule type" value="Genomic_DNA"/>
</dbReference>
<reference evidence="1" key="1">
    <citation type="journal article" date="2020" name="Stud. Mycol.">
        <title>101 Dothideomycetes genomes: a test case for predicting lifestyles and emergence of pathogens.</title>
        <authorList>
            <person name="Haridas S."/>
            <person name="Albert R."/>
            <person name="Binder M."/>
            <person name="Bloem J."/>
            <person name="Labutti K."/>
            <person name="Salamov A."/>
            <person name="Andreopoulos B."/>
            <person name="Baker S."/>
            <person name="Barry K."/>
            <person name="Bills G."/>
            <person name="Bluhm B."/>
            <person name="Cannon C."/>
            <person name="Castanera R."/>
            <person name="Culley D."/>
            <person name="Daum C."/>
            <person name="Ezra D."/>
            <person name="Gonzalez J."/>
            <person name="Henrissat B."/>
            <person name="Kuo A."/>
            <person name="Liang C."/>
            <person name="Lipzen A."/>
            <person name="Lutzoni F."/>
            <person name="Magnuson J."/>
            <person name="Mondo S."/>
            <person name="Nolan M."/>
            <person name="Ohm R."/>
            <person name="Pangilinan J."/>
            <person name="Park H.-J."/>
            <person name="Ramirez L."/>
            <person name="Alfaro M."/>
            <person name="Sun H."/>
            <person name="Tritt A."/>
            <person name="Yoshinaga Y."/>
            <person name="Zwiers L.-H."/>
            <person name="Turgeon B."/>
            <person name="Goodwin S."/>
            <person name="Spatafora J."/>
            <person name="Crous P."/>
            <person name="Grigoriev I."/>
        </authorList>
    </citation>
    <scope>NUCLEOTIDE SEQUENCE</scope>
    <source>
        <strain evidence="1">CBS 113979</strain>
    </source>
</reference>
<name>A0A6G1H0F6_9PEZI</name>
<dbReference type="Proteomes" id="UP000800041">
    <property type="component" value="Unassembled WGS sequence"/>
</dbReference>
<keyword evidence="2" id="KW-1185">Reference proteome</keyword>
<dbReference type="PROSITE" id="PS51257">
    <property type="entry name" value="PROKAR_LIPOPROTEIN"/>
    <property type="match status" value="1"/>
</dbReference>
<proteinExistence type="predicted"/>
<organism evidence="1 2">
    <name type="scientific">Aulographum hederae CBS 113979</name>
    <dbReference type="NCBI Taxonomy" id="1176131"/>
    <lineage>
        <taxon>Eukaryota</taxon>
        <taxon>Fungi</taxon>
        <taxon>Dikarya</taxon>
        <taxon>Ascomycota</taxon>
        <taxon>Pezizomycotina</taxon>
        <taxon>Dothideomycetes</taxon>
        <taxon>Pleosporomycetidae</taxon>
        <taxon>Aulographales</taxon>
        <taxon>Aulographaceae</taxon>
    </lineage>
</organism>
<accession>A0A6G1H0F6</accession>
<protein>
    <submittedName>
        <fullName evidence="1">Uncharacterized protein</fullName>
    </submittedName>
</protein>
<dbReference type="AlphaFoldDB" id="A0A6G1H0F6"/>
<sequence>MLRCAVEHLLQCSSPLAGSCLAASICDIRGMLPGLAQVGDLLTLLPSPVGHDPLTRTDP</sequence>
<gene>
    <name evidence="1" type="ORF">K402DRAFT_393610</name>
</gene>
<evidence type="ECO:0000313" key="1">
    <source>
        <dbReference type="EMBL" id="KAF1986544.1"/>
    </source>
</evidence>
<evidence type="ECO:0000313" key="2">
    <source>
        <dbReference type="Proteomes" id="UP000800041"/>
    </source>
</evidence>